<evidence type="ECO:0000313" key="1">
    <source>
        <dbReference type="EMBL" id="KAE7997500.1"/>
    </source>
</evidence>
<evidence type="ECO:0000313" key="2">
    <source>
        <dbReference type="Proteomes" id="UP000327013"/>
    </source>
</evidence>
<organism evidence="1 2">
    <name type="scientific">Carpinus fangiana</name>
    <dbReference type="NCBI Taxonomy" id="176857"/>
    <lineage>
        <taxon>Eukaryota</taxon>
        <taxon>Viridiplantae</taxon>
        <taxon>Streptophyta</taxon>
        <taxon>Embryophyta</taxon>
        <taxon>Tracheophyta</taxon>
        <taxon>Spermatophyta</taxon>
        <taxon>Magnoliopsida</taxon>
        <taxon>eudicotyledons</taxon>
        <taxon>Gunneridae</taxon>
        <taxon>Pentapetalae</taxon>
        <taxon>rosids</taxon>
        <taxon>fabids</taxon>
        <taxon>Fagales</taxon>
        <taxon>Betulaceae</taxon>
        <taxon>Carpinus</taxon>
    </lineage>
</organism>
<reference evidence="1 2" key="1">
    <citation type="submission" date="2019-06" db="EMBL/GenBank/DDBJ databases">
        <title>A chromosomal-level reference genome of Carpinus fangiana (Coryloideae, Betulaceae).</title>
        <authorList>
            <person name="Yang X."/>
            <person name="Wang Z."/>
            <person name="Zhang L."/>
            <person name="Hao G."/>
            <person name="Liu J."/>
            <person name="Yang Y."/>
        </authorList>
    </citation>
    <scope>NUCLEOTIDE SEQUENCE [LARGE SCALE GENOMIC DNA]</scope>
    <source>
        <strain evidence="1">Cfa_2016G</strain>
        <tissue evidence="1">Leaf</tissue>
    </source>
</reference>
<accession>A0A5N6QH81</accession>
<dbReference type="EMBL" id="CM017321">
    <property type="protein sequence ID" value="KAE7997499.1"/>
    <property type="molecule type" value="Genomic_DNA"/>
</dbReference>
<dbReference type="AlphaFoldDB" id="A0A5N6QH81"/>
<dbReference type="Proteomes" id="UP000327013">
    <property type="component" value="Chromosome 1"/>
</dbReference>
<dbReference type="EMBL" id="CM017321">
    <property type="protein sequence ID" value="KAE7997500.1"/>
    <property type="molecule type" value="Genomic_DNA"/>
</dbReference>
<gene>
    <name evidence="1" type="ORF">FH972_002131</name>
</gene>
<proteinExistence type="predicted"/>
<keyword evidence="2" id="KW-1185">Reference proteome</keyword>
<name>A0A5N6QH81_9ROSI</name>
<sequence>MDALIAALIEKFTQRMDAQLADQVAFYEERFRSLEGYRVGISKPSMTTERALQDVRSPTRIIPRSSADRT</sequence>
<protein>
    <submittedName>
        <fullName evidence="1">Uncharacterized protein</fullName>
    </submittedName>
</protein>